<evidence type="ECO:0000313" key="2">
    <source>
        <dbReference type="Proteomes" id="UP000198307"/>
    </source>
</evidence>
<organism evidence="1 2">
    <name type="scientific">Paracoccus seriniphilus</name>
    <dbReference type="NCBI Taxonomy" id="184748"/>
    <lineage>
        <taxon>Bacteria</taxon>
        <taxon>Pseudomonadati</taxon>
        <taxon>Pseudomonadota</taxon>
        <taxon>Alphaproteobacteria</taxon>
        <taxon>Rhodobacterales</taxon>
        <taxon>Paracoccaceae</taxon>
        <taxon>Paracoccus</taxon>
    </lineage>
</organism>
<reference evidence="1 2" key="1">
    <citation type="submission" date="2017-07" db="EMBL/GenBank/DDBJ databases">
        <authorList>
            <person name="Sun Z.S."/>
            <person name="Albrecht U."/>
            <person name="Echele G."/>
            <person name="Lee C.C."/>
        </authorList>
    </citation>
    <scope>NUCLEOTIDE SEQUENCE [LARGE SCALE GENOMIC DNA]</scope>
    <source>
        <strain evidence="1 2">DSM 14827</strain>
    </source>
</reference>
<accession>A0A239PN96</accession>
<protein>
    <submittedName>
        <fullName evidence="1">Hemin uptake protein HemP</fullName>
    </submittedName>
</protein>
<dbReference type="AlphaFoldDB" id="A0A239PN96"/>
<name>A0A239PN96_9RHOB</name>
<dbReference type="EMBL" id="FZQB01000002">
    <property type="protein sequence ID" value="SNT71765.1"/>
    <property type="molecule type" value="Genomic_DNA"/>
</dbReference>
<dbReference type="Gene3D" id="2.10.70.10">
    <property type="entry name" value="Complement Module, domain 1"/>
    <property type="match status" value="1"/>
</dbReference>
<evidence type="ECO:0000313" key="1">
    <source>
        <dbReference type="EMBL" id="SNT71765.1"/>
    </source>
</evidence>
<dbReference type="Pfam" id="PF10636">
    <property type="entry name" value="hemP"/>
    <property type="match status" value="1"/>
</dbReference>
<dbReference type="InterPro" id="IPR019600">
    <property type="entry name" value="Hemin_uptake_protein_HemP"/>
</dbReference>
<sequence>MRTIMTATRPSEFSRPATSVLARLPQHDATQLTRGGNQALIVLDEQIYQLRITRAGKLILTK</sequence>
<dbReference type="Proteomes" id="UP000198307">
    <property type="component" value="Unassembled WGS sequence"/>
</dbReference>
<keyword evidence="2" id="KW-1185">Reference proteome</keyword>
<proteinExistence type="predicted"/>
<gene>
    <name evidence="1" type="ORF">SAMN05444959_102281</name>
</gene>